<evidence type="ECO:0000256" key="4">
    <source>
        <dbReference type="ARBA" id="ARBA00023012"/>
    </source>
</evidence>
<dbReference type="GO" id="GO:0006355">
    <property type="term" value="P:regulation of DNA-templated transcription"/>
    <property type="evidence" value="ECO:0007669"/>
    <property type="project" value="InterPro"/>
</dbReference>
<evidence type="ECO:0000256" key="5">
    <source>
        <dbReference type="ARBA" id="ARBA00023015"/>
    </source>
</evidence>
<dbReference type="CDD" id="cd17549">
    <property type="entry name" value="REC_DctD-like"/>
    <property type="match status" value="1"/>
</dbReference>
<dbReference type="RefSeq" id="WP_011750877.1">
    <property type="nucleotide sequence ID" value="NC_008688.1"/>
</dbReference>
<dbReference type="InterPro" id="IPR000641">
    <property type="entry name" value="CbxX/CfxQ"/>
</dbReference>
<dbReference type="InterPro" id="IPR002078">
    <property type="entry name" value="Sigma_54_int"/>
</dbReference>
<proteinExistence type="predicted"/>
<evidence type="ECO:0000256" key="3">
    <source>
        <dbReference type="ARBA" id="ARBA00022840"/>
    </source>
</evidence>
<dbReference type="InterPro" id="IPR002197">
    <property type="entry name" value="HTH_Fis"/>
</dbReference>
<dbReference type="PANTHER" id="PTHR32071">
    <property type="entry name" value="TRANSCRIPTIONAL REGULATORY PROTEIN"/>
    <property type="match status" value="1"/>
</dbReference>
<dbReference type="KEGG" id="pde:Pden_4657"/>
<feature type="modified residue" description="4-aspartylphosphate" evidence="8">
    <location>
        <position position="52"/>
    </location>
</feature>
<dbReference type="SMART" id="SM00382">
    <property type="entry name" value="AAA"/>
    <property type="match status" value="1"/>
</dbReference>
<keyword evidence="7" id="KW-0804">Transcription</keyword>
<dbReference type="Proteomes" id="UP000000361">
    <property type="component" value="Chromosome 1"/>
</dbReference>
<dbReference type="GO" id="GO:0005524">
    <property type="term" value="F:ATP binding"/>
    <property type="evidence" value="ECO:0007669"/>
    <property type="project" value="UniProtKB-KW"/>
</dbReference>
<keyword evidence="2" id="KW-0547">Nucleotide-binding</keyword>
<dbReference type="PRINTS" id="PR00819">
    <property type="entry name" value="CBXCFQXSUPER"/>
</dbReference>
<dbReference type="SUPFAM" id="SSF52172">
    <property type="entry name" value="CheY-like"/>
    <property type="match status" value="1"/>
</dbReference>
<dbReference type="Pfam" id="PF25601">
    <property type="entry name" value="AAA_lid_14"/>
    <property type="match status" value="1"/>
</dbReference>
<dbReference type="OrthoDB" id="9802388at2"/>
<dbReference type="SUPFAM" id="SSF52540">
    <property type="entry name" value="P-loop containing nucleoside triphosphate hydrolases"/>
    <property type="match status" value="1"/>
</dbReference>
<feature type="domain" description="Response regulatory" evidence="10">
    <location>
        <begin position="3"/>
        <end position="117"/>
    </location>
</feature>
<dbReference type="Pfam" id="PF00158">
    <property type="entry name" value="Sigma54_activat"/>
    <property type="match status" value="1"/>
</dbReference>
<evidence type="ECO:0000256" key="6">
    <source>
        <dbReference type="ARBA" id="ARBA00023159"/>
    </source>
</evidence>
<protein>
    <submittedName>
        <fullName evidence="11">Two component, sigma54 specific, transcriptional regulator, Fis family</fullName>
    </submittedName>
</protein>
<keyword evidence="1 8" id="KW-0597">Phosphoprotein</keyword>
<dbReference type="eggNOG" id="COG2204">
    <property type="taxonomic scope" value="Bacteria"/>
</dbReference>
<dbReference type="GeneID" id="93454680"/>
<evidence type="ECO:0000256" key="2">
    <source>
        <dbReference type="ARBA" id="ARBA00022741"/>
    </source>
</evidence>
<dbReference type="CDD" id="cd00009">
    <property type="entry name" value="AAA"/>
    <property type="match status" value="1"/>
</dbReference>
<dbReference type="HOGENOM" id="CLU_000445_0_5_5"/>
<dbReference type="Gene3D" id="3.40.50.2300">
    <property type="match status" value="1"/>
</dbReference>
<dbReference type="AlphaFoldDB" id="A1BB24"/>
<accession>A1BB24</accession>
<dbReference type="PROSITE" id="PS00675">
    <property type="entry name" value="SIGMA54_INTERACT_1"/>
    <property type="match status" value="1"/>
</dbReference>
<dbReference type="Pfam" id="PF00072">
    <property type="entry name" value="Response_reg"/>
    <property type="match status" value="1"/>
</dbReference>
<dbReference type="PROSITE" id="PS50110">
    <property type="entry name" value="RESPONSE_REGULATORY"/>
    <property type="match status" value="1"/>
</dbReference>
<evidence type="ECO:0000259" key="10">
    <source>
        <dbReference type="PROSITE" id="PS50110"/>
    </source>
</evidence>
<dbReference type="InterPro" id="IPR025662">
    <property type="entry name" value="Sigma_54_int_dom_ATP-bd_1"/>
</dbReference>
<feature type="domain" description="Sigma-54 factor interaction" evidence="9">
    <location>
        <begin position="138"/>
        <end position="356"/>
    </location>
</feature>
<keyword evidence="3" id="KW-0067">ATP-binding</keyword>
<keyword evidence="4" id="KW-0902">Two-component regulatory system</keyword>
<dbReference type="PRINTS" id="PR01590">
    <property type="entry name" value="HTHFIS"/>
</dbReference>
<geneLocation type="plasmid" evidence="12">
    <name>pPD1222</name>
</geneLocation>
<dbReference type="InterPro" id="IPR011006">
    <property type="entry name" value="CheY-like_superfamily"/>
</dbReference>
<dbReference type="Gene3D" id="1.10.8.60">
    <property type="match status" value="1"/>
</dbReference>
<dbReference type="InterPro" id="IPR025943">
    <property type="entry name" value="Sigma_54_int_dom_ATP-bd_2"/>
</dbReference>
<evidence type="ECO:0000313" key="11">
    <source>
        <dbReference type="EMBL" id="ABL72718.1"/>
    </source>
</evidence>
<dbReference type="SMART" id="SM00448">
    <property type="entry name" value="REC"/>
    <property type="match status" value="1"/>
</dbReference>
<dbReference type="Gene3D" id="1.10.10.60">
    <property type="entry name" value="Homeodomain-like"/>
    <property type="match status" value="1"/>
</dbReference>
<dbReference type="InterPro" id="IPR009057">
    <property type="entry name" value="Homeodomain-like_sf"/>
</dbReference>
<dbReference type="PROSITE" id="PS00676">
    <property type="entry name" value="SIGMA54_INTERACT_2"/>
    <property type="match status" value="1"/>
</dbReference>
<dbReference type="InterPro" id="IPR058031">
    <property type="entry name" value="AAA_lid_NorR"/>
</dbReference>
<dbReference type="FunFam" id="3.40.50.2300:FF:000018">
    <property type="entry name" value="DNA-binding transcriptional regulator NtrC"/>
    <property type="match status" value="1"/>
</dbReference>
<sequence length="423" mass="46262">MPEVMLVEDDADLRQATAETLELAGFRVHAFDAAAPALDVLRPDFPGVILSDLRMPGLSGLDFLDRARGVAPDVPFVLITAHGDVPAAIRAMRGGAHDFLEKPCAPELMLDVLKRAQAMRDLHLENARLRQIRIEDRLIGRSAAMQDLRQRLRALAGLQLDLLIAGETGTGKELVARILHDLSPRGEGPFVAINCGALSEPEVDRELFGTSDAPGLIARAEGGTLYLDELESMPDGLQVRLLRVVESREITPLGAAPRPVDLRILGSVKRPPDVLTAEGRLRADLFHRFNATLPLPSLREREDDAALLVTHFAAEAAARHDLPKPHIDSVLRRRIAYHDWPGNVREARNLAERLVIGLDTDFPTPGPGGETAGMGYDAAMEGFEARLLRSALIQTGGRKAEAAALLGIPRKRLYLRLRHLDML</sequence>
<dbReference type="InterPro" id="IPR027417">
    <property type="entry name" value="P-loop_NTPase"/>
</dbReference>
<dbReference type="EMBL" id="CP000491">
    <property type="protein sequence ID" value="ABL72718.1"/>
    <property type="molecule type" value="Genomic_DNA"/>
</dbReference>
<dbReference type="EnsemblBacteria" id="ABL72718">
    <property type="protein sequence ID" value="ABL72718"/>
    <property type="gene ID" value="Pden_4657"/>
</dbReference>
<evidence type="ECO:0000259" key="9">
    <source>
        <dbReference type="PROSITE" id="PS50045"/>
    </source>
</evidence>
<dbReference type="InterPro" id="IPR001789">
    <property type="entry name" value="Sig_transdc_resp-reg_receiver"/>
</dbReference>
<keyword evidence="12" id="KW-1185">Reference proteome</keyword>
<evidence type="ECO:0000256" key="1">
    <source>
        <dbReference type="ARBA" id="ARBA00022553"/>
    </source>
</evidence>
<reference evidence="12" key="1">
    <citation type="submission" date="2006-12" db="EMBL/GenBank/DDBJ databases">
        <title>Complete sequence of plasmid 1 of Paracoccus denitrificans PD1222.</title>
        <authorList>
            <person name="Copeland A."/>
            <person name="Lucas S."/>
            <person name="Lapidus A."/>
            <person name="Barry K."/>
            <person name="Detter J.C."/>
            <person name="Glavina del Rio T."/>
            <person name="Hammon N."/>
            <person name="Israni S."/>
            <person name="Dalin E."/>
            <person name="Tice H."/>
            <person name="Pitluck S."/>
            <person name="Munk A.C."/>
            <person name="Brettin T."/>
            <person name="Bruce D."/>
            <person name="Han C."/>
            <person name="Tapia R."/>
            <person name="Gilna P."/>
            <person name="Schmutz J."/>
            <person name="Larimer F."/>
            <person name="Land M."/>
            <person name="Hauser L."/>
            <person name="Kyrpides N."/>
            <person name="Lykidis A."/>
            <person name="Spiro S."/>
            <person name="Richardson D.J."/>
            <person name="Moir J.W.B."/>
            <person name="Ferguson S.J."/>
            <person name="van Spanning R.J.M."/>
            <person name="Richardson P."/>
        </authorList>
    </citation>
    <scope>NUCLEOTIDE SEQUENCE [LARGE SCALE GENOMIC DNA]</scope>
    <source>
        <strain evidence="12">Pd 1222</strain>
        <plasmid evidence="12">pPD1222</plasmid>
    </source>
</reference>
<dbReference type="PANTHER" id="PTHR32071:SF57">
    <property type="entry name" value="C4-DICARBOXYLATE TRANSPORT TRANSCRIPTIONAL REGULATORY PROTEIN DCTD"/>
    <property type="match status" value="1"/>
</dbReference>
<dbReference type="Pfam" id="PF02954">
    <property type="entry name" value="HTH_8"/>
    <property type="match status" value="1"/>
</dbReference>
<dbReference type="Gene3D" id="3.40.50.300">
    <property type="entry name" value="P-loop containing nucleotide triphosphate hydrolases"/>
    <property type="match status" value="1"/>
</dbReference>
<keyword evidence="6" id="KW-0010">Activator</keyword>
<dbReference type="GO" id="GO:0043565">
    <property type="term" value="F:sequence-specific DNA binding"/>
    <property type="evidence" value="ECO:0007669"/>
    <property type="project" value="InterPro"/>
</dbReference>
<dbReference type="PROSITE" id="PS50045">
    <property type="entry name" value="SIGMA54_INTERACT_4"/>
    <property type="match status" value="1"/>
</dbReference>
<organism evidence="11 12">
    <name type="scientific">Paracoccus denitrificans (strain Pd 1222)</name>
    <dbReference type="NCBI Taxonomy" id="318586"/>
    <lineage>
        <taxon>Bacteria</taxon>
        <taxon>Pseudomonadati</taxon>
        <taxon>Pseudomonadota</taxon>
        <taxon>Alphaproteobacteria</taxon>
        <taxon>Rhodobacterales</taxon>
        <taxon>Paracoccaceae</taxon>
        <taxon>Paracoccus</taxon>
    </lineage>
</organism>
<keyword evidence="5" id="KW-0805">Transcription regulation</keyword>
<evidence type="ECO:0000256" key="7">
    <source>
        <dbReference type="ARBA" id="ARBA00023163"/>
    </source>
</evidence>
<evidence type="ECO:0000313" key="12">
    <source>
        <dbReference type="Proteomes" id="UP000000361"/>
    </source>
</evidence>
<dbReference type="InterPro" id="IPR003593">
    <property type="entry name" value="AAA+_ATPase"/>
</dbReference>
<gene>
    <name evidence="11" type="ordered locus">Pden_4657</name>
</gene>
<dbReference type="GO" id="GO:0000160">
    <property type="term" value="P:phosphorelay signal transduction system"/>
    <property type="evidence" value="ECO:0007669"/>
    <property type="project" value="UniProtKB-KW"/>
</dbReference>
<evidence type="ECO:0000256" key="8">
    <source>
        <dbReference type="PROSITE-ProRule" id="PRU00169"/>
    </source>
</evidence>
<keyword evidence="11" id="KW-0614">Plasmid</keyword>
<dbReference type="SUPFAM" id="SSF46689">
    <property type="entry name" value="Homeodomain-like"/>
    <property type="match status" value="1"/>
</dbReference>
<name>A1BB24_PARDP</name>